<sequence>MSALKKIKLDSNITQKMVKTICVHSGSFHADESLAVYMLRLLPEYKDANVIRSRKAEDWEKSDIVVDVGATYDGIKHFDHHQRGFEETFNANYKTKLSGAGLIYKHFGKEIIKNAVKPTVVKDNDLEILYDKVYSNFIEAIDANDNGIKILDYEALNVKPKFRDSAVSLPGIVGGMNPSWNEDCTPAKFDENFFKASEFIGTIFVNLVKGYSNSWLPAKSLVRAAVSKRMDVDSTGEIIVLEQFCPWKEHLYEVEKEFDCEGKIKFVLFKDSSNTWRVSTVPVSSGSFAFRQGILEKLRGLRDEELSKESGVPDCVFVHAAGFIGGTQTQEGAYKLAKMSL</sequence>
<dbReference type="Pfam" id="PF03690">
    <property type="entry name" value="MYG1_exonuc"/>
    <property type="match status" value="1"/>
</dbReference>
<reference evidence="2 3" key="1">
    <citation type="journal article" date="2011" name="Proc. Natl. Acad. Sci. U.S.A.">
        <title>Evolutionary erosion of yeast sex chromosomes by mating-type switching accidents.</title>
        <authorList>
            <person name="Gordon J.L."/>
            <person name="Armisen D."/>
            <person name="Proux-Wera E."/>
            <person name="Oheigeartaigh S.S."/>
            <person name="Byrne K.P."/>
            <person name="Wolfe K.H."/>
        </authorList>
    </citation>
    <scope>NUCLEOTIDE SEQUENCE [LARGE SCALE GENOMIC DNA]</scope>
    <source>
        <strain evidence="3">ATCC 34711 / CBS 6284 / DSM 70876 / NBRC 10599 / NRRL Y-10934 / UCD 77-7</strain>
    </source>
</reference>
<keyword evidence="3" id="KW-1185">Reference proteome</keyword>
<dbReference type="EMBL" id="HE806317">
    <property type="protein sequence ID" value="CCH59625.1"/>
    <property type="molecule type" value="Genomic_DNA"/>
</dbReference>
<protein>
    <submittedName>
        <fullName evidence="2">Uncharacterized protein</fullName>
    </submittedName>
</protein>
<evidence type="ECO:0000256" key="1">
    <source>
        <dbReference type="ARBA" id="ARBA00010105"/>
    </source>
</evidence>
<dbReference type="STRING" id="1071380.I2GZS3"/>
<dbReference type="FunCoup" id="I2GZS3">
    <property type="interactions" value="1250"/>
</dbReference>
<dbReference type="eggNOG" id="KOG2948">
    <property type="taxonomic scope" value="Eukaryota"/>
</dbReference>
<dbReference type="KEGG" id="tbl:TBLA_0B08090"/>
<accession>I2GZS3</accession>
<dbReference type="PANTHER" id="PTHR11215:SF1">
    <property type="entry name" value="MYG1 EXONUCLEASE"/>
    <property type="match status" value="1"/>
</dbReference>
<dbReference type="InParanoid" id="I2GZS3"/>
<evidence type="ECO:0000313" key="2">
    <source>
        <dbReference type="EMBL" id="CCH59625.1"/>
    </source>
</evidence>
<proteinExistence type="inferred from homology"/>
<organism evidence="2 3">
    <name type="scientific">Henningerozyma blattae (strain ATCC 34711 / CBS 6284 / DSM 70876 / NBRC 10599 / NRRL Y-10934 / UCD 77-7)</name>
    <name type="common">Yeast</name>
    <name type="synonym">Tetrapisispora blattae</name>
    <dbReference type="NCBI Taxonomy" id="1071380"/>
    <lineage>
        <taxon>Eukaryota</taxon>
        <taxon>Fungi</taxon>
        <taxon>Dikarya</taxon>
        <taxon>Ascomycota</taxon>
        <taxon>Saccharomycotina</taxon>
        <taxon>Saccharomycetes</taxon>
        <taxon>Saccharomycetales</taxon>
        <taxon>Saccharomycetaceae</taxon>
        <taxon>Henningerozyma</taxon>
    </lineage>
</organism>
<dbReference type="GO" id="GO:0005634">
    <property type="term" value="C:nucleus"/>
    <property type="evidence" value="ECO:0007669"/>
    <property type="project" value="EnsemblFungi"/>
</dbReference>
<dbReference type="HOGENOM" id="CLU_051576_0_0_1"/>
<comment type="similarity">
    <text evidence="1">Belongs to the MYG1 family.</text>
</comment>
<dbReference type="GO" id="GO:0000785">
    <property type="term" value="C:chromatin"/>
    <property type="evidence" value="ECO:0007669"/>
    <property type="project" value="EnsemblFungi"/>
</dbReference>
<dbReference type="AlphaFoldDB" id="I2GZS3"/>
<dbReference type="RefSeq" id="XP_004179144.1">
    <property type="nucleotide sequence ID" value="XM_004179096.1"/>
</dbReference>
<dbReference type="InterPro" id="IPR003226">
    <property type="entry name" value="MYG1_exonuclease"/>
</dbReference>
<evidence type="ECO:0000313" key="3">
    <source>
        <dbReference type="Proteomes" id="UP000002866"/>
    </source>
</evidence>
<dbReference type="GO" id="GO:0005737">
    <property type="term" value="C:cytoplasm"/>
    <property type="evidence" value="ECO:0007669"/>
    <property type="project" value="TreeGrafter"/>
</dbReference>
<dbReference type="OrthoDB" id="10265310at2759"/>
<dbReference type="PANTHER" id="PTHR11215">
    <property type="entry name" value="METAL DEPENDENT HYDROLASE - RELATED"/>
    <property type="match status" value="1"/>
</dbReference>
<dbReference type="Proteomes" id="UP000002866">
    <property type="component" value="Chromosome 2"/>
</dbReference>
<name>I2GZS3_HENB6</name>
<dbReference type="GO" id="GO:1901857">
    <property type="term" value="P:positive regulation of cellular respiration"/>
    <property type="evidence" value="ECO:0007669"/>
    <property type="project" value="EnsemblFungi"/>
</dbReference>
<dbReference type="OMA" id="FHCDEVV"/>
<gene>
    <name evidence="2" type="primary">TBLA0B08090</name>
    <name evidence="2" type="ORF">TBLA_0B08090</name>
</gene>
<dbReference type="GeneID" id="14494058"/>